<evidence type="ECO:0008006" key="4">
    <source>
        <dbReference type="Google" id="ProtNLM"/>
    </source>
</evidence>
<dbReference type="EMBL" id="LNYI01000057">
    <property type="protein sequence ID" value="KTD18825.1"/>
    <property type="molecule type" value="Genomic_DNA"/>
</dbReference>
<dbReference type="InterPro" id="IPR009560">
    <property type="entry name" value="DUF1176"/>
</dbReference>
<reference evidence="2 3" key="1">
    <citation type="submission" date="2015-11" db="EMBL/GenBank/DDBJ databases">
        <title>Genomic analysis of 38 Legionella species identifies large and diverse effector repertoires.</title>
        <authorList>
            <person name="Burstein D."/>
            <person name="Amaro F."/>
            <person name="Zusman T."/>
            <person name="Lifshitz Z."/>
            <person name="Cohen O."/>
            <person name="Gilbert J.A."/>
            <person name="Pupko T."/>
            <person name="Shuman H.A."/>
            <person name="Segal G."/>
        </authorList>
    </citation>
    <scope>NUCLEOTIDE SEQUENCE [LARGE SCALE GENOMIC DNA]</scope>
    <source>
        <strain evidence="2 3">ATCC 49751</strain>
    </source>
</reference>
<feature type="signal peptide" evidence="1">
    <location>
        <begin position="1"/>
        <end position="19"/>
    </location>
</feature>
<dbReference type="Proteomes" id="UP000054869">
    <property type="component" value="Unassembled WGS sequence"/>
</dbReference>
<protein>
    <recommendedName>
        <fullName evidence="4">DUF1176 domain-containing protein</fullName>
    </recommendedName>
</protein>
<dbReference type="STRING" id="45067.Llan_2428"/>
<evidence type="ECO:0000313" key="2">
    <source>
        <dbReference type="EMBL" id="KTD18825.1"/>
    </source>
</evidence>
<dbReference type="eggNOG" id="ENOG502ZU81">
    <property type="taxonomic scope" value="Bacteria"/>
</dbReference>
<keyword evidence="1" id="KW-0732">Signal</keyword>
<dbReference type="PATRIC" id="fig|45067.4.peg.2548"/>
<name>A0A0W0VGR0_9GAMM</name>
<keyword evidence="3" id="KW-1185">Reference proteome</keyword>
<dbReference type="RefSeq" id="WP_028372533.1">
    <property type="nucleotide sequence ID" value="NZ_CAAAJD010000004.1"/>
</dbReference>
<organism evidence="2 3">
    <name type="scientific">Legionella lansingensis</name>
    <dbReference type="NCBI Taxonomy" id="45067"/>
    <lineage>
        <taxon>Bacteria</taxon>
        <taxon>Pseudomonadati</taxon>
        <taxon>Pseudomonadota</taxon>
        <taxon>Gammaproteobacteria</taxon>
        <taxon>Legionellales</taxon>
        <taxon>Legionellaceae</taxon>
        <taxon>Legionella</taxon>
    </lineage>
</organism>
<accession>A0A0W0VGR0</accession>
<evidence type="ECO:0000256" key="1">
    <source>
        <dbReference type="SAM" id="SignalP"/>
    </source>
</evidence>
<proteinExistence type="predicted"/>
<gene>
    <name evidence="2" type="ORF">Llan_2428</name>
</gene>
<sequence>MKRKIVLLLSLLTTIGSFAQSSIRFADWIVGCDNQASCTVIGFPAKNGATSEGFIKMVRVGPPTTLPVVNVVVSNKVAKPGALLQLVFEPGSIIIKTKPLVQGEKNLKAGLSSQATKQFMDAVNESQFVTIKGDVTREIKISLMGAAGALTYMDDKQQPYKAVSEQALQNNQMLLSPSGTPTIPSQAKQMRILHGDLPPLPPALLQYRATTGACAGDDAPRAIVAILSEEETLWGLCKSVTGNNVDYAFFMVKNDQAQAASFAVPPGEPDLHGVLTNPDISNEDRILSSFMMTRSEGDCGILGEWTWDGENFNLFRYRKMTDCRGLFDTDDWPTLYRAK</sequence>
<dbReference type="AlphaFoldDB" id="A0A0W0VGR0"/>
<comment type="caution">
    <text evidence="2">The sequence shown here is derived from an EMBL/GenBank/DDBJ whole genome shotgun (WGS) entry which is preliminary data.</text>
</comment>
<dbReference type="Pfam" id="PF06674">
    <property type="entry name" value="DUF1176"/>
    <property type="match status" value="1"/>
</dbReference>
<evidence type="ECO:0000313" key="3">
    <source>
        <dbReference type="Proteomes" id="UP000054869"/>
    </source>
</evidence>
<feature type="chain" id="PRO_5006914781" description="DUF1176 domain-containing protein" evidence="1">
    <location>
        <begin position="20"/>
        <end position="339"/>
    </location>
</feature>
<dbReference type="OrthoDB" id="6183301at2"/>